<dbReference type="OrthoDB" id="2146607at2"/>
<organism evidence="1 3">
    <name type="scientific">Weissella viridescens</name>
    <name type="common">Lactobacillus viridescens</name>
    <dbReference type="NCBI Taxonomy" id="1629"/>
    <lineage>
        <taxon>Bacteria</taxon>
        <taxon>Bacillati</taxon>
        <taxon>Bacillota</taxon>
        <taxon>Bacilli</taxon>
        <taxon>Lactobacillales</taxon>
        <taxon>Lactobacillaceae</taxon>
        <taxon>Weissella</taxon>
    </lineage>
</organism>
<dbReference type="AlphaFoldDB" id="A0A0R2H8E7"/>
<dbReference type="EMBL" id="JQBM01000005">
    <property type="protein sequence ID" value="KRN45853.1"/>
    <property type="molecule type" value="Genomic_DNA"/>
</dbReference>
<evidence type="ECO:0008006" key="5">
    <source>
        <dbReference type="Google" id="ProtNLM"/>
    </source>
</evidence>
<reference evidence="1 3" key="1">
    <citation type="journal article" date="2015" name="Genome Announc.">
        <title>Expanding the biotechnology potential of lactobacilli through comparative genomics of 213 strains and associated genera.</title>
        <authorList>
            <person name="Sun Z."/>
            <person name="Harris H.M."/>
            <person name="McCann A."/>
            <person name="Guo C."/>
            <person name="Argimon S."/>
            <person name="Zhang W."/>
            <person name="Yang X."/>
            <person name="Jeffery I.B."/>
            <person name="Cooney J.C."/>
            <person name="Kagawa T.F."/>
            <person name="Liu W."/>
            <person name="Song Y."/>
            <person name="Salvetti E."/>
            <person name="Wrobel A."/>
            <person name="Rasinkangas P."/>
            <person name="Parkhill J."/>
            <person name="Rea M.C."/>
            <person name="O'Sullivan O."/>
            <person name="Ritari J."/>
            <person name="Douillard F.P."/>
            <person name="Paul Ross R."/>
            <person name="Yang R."/>
            <person name="Briner A.E."/>
            <person name="Felis G.E."/>
            <person name="de Vos W.M."/>
            <person name="Barrangou R."/>
            <person name="Klaenhammer T.R."/>
            <person name="Caufield P.W."/>
            <person name="Cui Y."/>
            <person name="Zhang H."/>
            <person name="O'Toole P.W."/>
        </authorList>
    </citation>
    <scope>NUCLEOTIDE SEQUENCE [LARGE SCALE GENOMIC DNA]</scope>
    <source>
        <strain evidence="1 3">DSM 20410</strain>
    </source>
</reference>
<reference evidence="2 4" key="2">
    <citation type="submission" date="2018-06" db="EMBL/GenBank/DDBJ databases">
        <authorList>
            <consortium name="Pathogen Informatics"/>
            <person name="Doyle S."/>
        </authorList>
    </citation>
    <scope>NUCLEOTIDE SEQUENCE [LARGE SCALE GENOMIC DNA]</scope>
    <source>
        <strain evidence="2 4">NCTC13645</strain>
    </source>
</reference>
<accession>A0A0R2H8E7</accession>
<keyword evidence="3" id="KW-1185">Reference proteome</keyword>
<sequence>MTELHEFERLVGGVLKASGLTRADNQYDDYFQELLLIIWEQLQKQHDLAPKANKQLFRLLLWRLRDLQRKEWQHQARYEPSADIDGETYSDCYMEVWRTLKAKTPYQLQAIYQNVLDFPDLTLRERSQLLSMHRKTLRRRLNEIAQHIK</sequence>
<dbReference type="Proteomes" id="UP000254621">
    <property type="component" value="Unassembled WGS sequence"/>
</dbReference>
<dbReference type="EMBL" id="UHIV01000001">
    <property type="protein sequence ID" value="SUP52272.1"/>
    <property type="molecule type" value="Genomic_DNA"/>
</dbReference>
<evidence type="ECO:0000313" key="4">
    <source>
        <dbReference type="Proteomes" id="UP000254621"/>
    </source>
</evidence>
<evidence type="ECO:0000313" key="3">
    <source>
        <dbReference type="Proteomes" id="UP000051992"/>
    </source>
</evidence>
<dbReference type="PATRIC" id="fig|1629.5.peg.1456"/>
<evidence type="ECO:0000313" key="1">
    <source>
        <dbReference type="EMBL" id="KRN45853.1"/>
    </source>
</evidence>
<gene>
    <name evidence="1" type="ORF">IV50_GL001442</name>
    <name evidence="2" type="ORF">NCTC13645_00147</name>
</gene>
<proteinExistence type="predicted"/>
<evidence type="ECO:0000313" key="2">
    <source>
        <dbReference type="EMBL" id="SUP52272.1"/>
    </source>
</evidence>
<dbReference type="RefSeq" id="WP_057747063.1">
    <property type="nucleotide sequence ID" value="NZ_BJLU01000008.1"/>
</dbReference>
<dbReference type="Proteomes" id="UP000051992">
    <property type="component" value="Unassembled WGS sequence"/>
</dbReference>
<protein>
    <recommendedName>
        <fullName evidence="5">Sigma-70 family RNA polymerase sigma factor</fullName>
    </recommendedName>
</protein>
<name>A0A0R2H8E7_WEIVI</name>